<accession>A0ABU5JFL8</accession>
<dbReference type="Proteomes" id="UP001290101">
    <property type="component" value="Unassembled WGS sequence"/>
</dbReference>
<keyword evidence="4" id="KW-1185">Reference proteome</keyword>
<reference evidence="3 4" key="1">
    <citation type="submission" date="2023-12" db="EMBL/GenBank/DDBJ databases">
        <title>Micromonospora sp. nov., isolated from Atacama Desert.</title>
        <authorList>
            <person name="Carro L."/>
            <person name="Golinska P."/>
            <person name="Klenk H.-P."/>
            <person name="Goodfellow M."/>
        </authorList>
    </citation>
    <scope>NUCLEOTIDE SEQUENCE [LARGE SCALE GENOMIC DNA]</scope>
    <source>
        <strain evidence="3 4">4G53</strain>
    </source>
</reference>
<gene>
    <name evidence="3" type="ORF">U2F25_18095</name>
</gene>
<keyword evidence="2" id="KW-0472">Membrane</keyword>
<feature type="compositionally biased region" description="Basic and acidic residues" evidence="1">
    <location>
        <begin position="190"/>
        <end position="200"/>
    </location>
</feature>
<proteinExistence type="predicted"/>
<feature type="transmembrane region" description="Helical" evidence="2">
    <location>
        <begin position="29"/>
        <end position="51"/>
    </location>
</feature>
<comment type="caution">
    <text evidence="3">The sequence shown here is derived from an EMBL/GenBank/DDBJ whole genome shotgun (WGS) entry which is preliminary data.</text>
</comment>
<feature type="region of interest" description="Disordered" evidence="1">
    <location>
        <begin position="251"/>
        <end position="389"/>
    </location>
</feature>
<feature type="compositionally biased region" description="Low complexity" evidence="1">
    <location>
        <begin position="315"/>
        <end position="354"/>
    </location>
</feature>
<evidence type="ECO:0000256" key="1">
    <source>
        <dbReference type="SAM" id="MobiDB-lite"/>
    </source>
</evidence>
<keyword evidence="2" id="KW-0812">Transmembrane</keyword>
<dbReference type="Pfam" id="PF19609">
    <property type="entry name" value="DUF6114"/>
    <property type="match status" value="1"/>
</dbReference>
<organism evidence="3 4">
    <name type="scientific">Micromonospora sicca</name>
    <dbReference type="NCBI Taxonomy" id="2202420"/>
    <lineage>
        <taxon>Bacteria</taxon>
        <taxon>Bacillati</taxon>
        <taxon>Actinomycetota</taxon>
        <taxon>Actinomycetes</taxon>
        <taxon>Micromonosporales</taxon>
        <taxon>Micromonosporaceae</taxon>
        <taxon>Micromonospora</taxon>
    </lineage>
</organism>
<dbReference type="RefSeq" id="WP_322441337.1">
    <property type="nucleotide sequence ID" value="NZ_JAXOTQ010000022.1"/>
</dbReference>
<evidence type="ECO:0000256" key="2">
    <source>
        <dbReference type="SAM" id="Phobius"/>
    </source>
</evidence>
<feature type="region of interest" description="Disordered" evidence="1">
    <location>
        <begin position="132"/>
        <end position="222"/>
    </location>
</feature>
<protein>
    <submittedName>
        <fullName evidence="3">DUF6114 domain-containing protein</fullName>
    </submittedName>
</protein>
<evidence type="ECO:0000313" key="3">
    <source>
        <dbReference type="EMBL" id="MDZ5491348.1"/>
    </source>
</evidence>
<name>A0ABU5JFL8_9ACTN</name>
<feature type="transmembrane region" description="Helical" evidence="2">
    <location>
        <begin position="63"/>
        <end position="80"/>
    </location>
</feature>
<evidence type="ECO:0000313" key="4">
    <source>
        <dbReference type="Proteomes" id="UP001290101"/>
    </source>
</evidence>
<keyword evidence="2" id="KW-1133">Transmembrane helix</keyword>
<dbReference type="EMBL" id="JAXOTQ010000022">
    <property type="protein sequence ID" value="MDZ5491348.1"/>
    <property type="molecule type" value="Genomic_DNA"/>
</dbReference>
<sequence length="516" mass="52711">MTTADPQHVRAAGAGRAWRSFRSWRRTRPFWGGLFTALAGVEMFASTRMTLNGLSFHSGSTGLYSLLIPAILLTCGLLLWFSPAQRLFYSIVAAVTTIYSLMGLNLGGFFLGLLLGLVGSALGFAWAPTARPAPGESDGSAGPVAGTPPDAPATIGSDAPGVVDELMPADGRGVPRQRDEAPPAYSPGEHAGDGRPRDVAPARSGDGTPPEGQPEPPGGSREPRYFAVALLVLGLSAAGLVAVQPQPVRAAAPSPAACPKLPGKIGTPSPSASRAAPSSTPTASPSPSPGTTSDGNLLTDILRGIGDLFTGGHQAEPSPTPSASATPTPSVGTAGPTAAPTPTATPPRGTCPAGKPAKPGTPQPGKLLPKIAPEPGQPKAARQPSKLTGSKVTMKGLRFEGIVDLPTSGGTLKALKFGMAEAVTDDFKLVADGPAGRNQQYVTDQLTVRGDVAFYATRFVGRLLGIKITLTPDLPFPDGIPVTSPIPVTFTDPVIDLAFVDCDTLTARPSLALSLS</sequence>
<feature type="compositionally biased region" description="Low complexity" evidence="1">
    <location>
        <begin position="251"/>
        <end position="293"/>
    </location>
</feature>
<feature type="transmembrane region" description="Helical" evidence="2">
    <location>
        <begin position="110"/>
        <end position="127"/>
    </location>
</feature>
<dbReference type="InterPro" id="IPR046096">
    <property type="entry name" value="DUF6114"/>
</dbReference>